<protein>
    <recommendedName>
        <fullName evidence="8">ABC transmembrane type-1 domain-containing protein</fullName>
    </recommendedName>
</protein>
<evidence type="ECO:0000256" key="6">
    <source>
        <dbReference type="ARBA" id="ARBA00023136"/>
    </source>
</evidence>
<comment type="subcellular location">
    <subcellularLocation>
        <location evidence="1 7">Cell membrane</location>
        <topology evidence="1 7">Multi-pass membrane protein</topology>
    </subcellularLocation>
</comment>
<reference evidence="10" key="1">
    <citation type="submission" date="2017-05" db="EMBL/GenBank/DDBJ databases">
        <title>Improved OligoMM genomes.</title>
        <authorList>
            <person name="Garzetti D."/>
        </authorList>
    </citation>
    <scope>NUCLEOTIDE SEQUENCE [LARGE SCALE GENOMIC DNA]</scope>
    <source>
        <strain evidence="10">KB18</strain>
    </source>
</reference>
<dbReference type="Proteomes" id="UP000196710">
    <property type="component" value="Chromosome"/>
</dbReference>
<evidence type="ECO:0000256" key="2">
    <source>
        <dbReference type="ARBA" id="ARBA00022448"/>
    </source>
</evidence>
<keyword evidence="5 7" id="KW-1133">Transmembrane helix</keyword>
<feature type="transmembrane region" description="Helical" evidence="7">
    <location>
        <begin position="237"/>
        <end position="258"/>
    </location>
</feature>
<dbReference type="InterPro" id="IPR035906">
    <property type="entry name" value="MetI-like_sf"/>
</dbReference>
<dbReference type="EMBL" id="CP021422">
    <property type="protein sequence ID" value="ASB40635.1"/>
    <property type="molecule type" value="Genomic_DNA"/>
</dbReference>
<evidence type="ECO:0000256" key="4">
    <source>
        <dbReference type="ARBA" id="ARBA00022692"/>
    </source>
</evidence>
<gene>
    <name evidence="9" type="ORF">ADH66_08165</name>
</gene>
<evidence type="ECO:0000259" key="8">
    <source>
        <dbReference type="PROSITE" id="PS50928"/>
    </source>
</evidence>
<keyword evidence="6 7" id="KW-0472">Membrane</keyword>
<dbReference type="InterPro" id="IPR000515">
    <property type="entry name" value="MetI-like"/>
</dbReference>
<keyword evidence="3" id="KW-1003">Cell membrane</keyword>
<evidence type="ECO:0000256" key="7">
    <source>
        <dbReference type="RuleBase" id="RU363032"/>
    </source>
</evidence>
<feature type="transmembrane region" description="Helical" evidence="7">
    <location>
        <begin position="206"/>
        <end position="225"/>
    </location>
</feature>
<dbReference type="PANTHER" id="PTHR43227:SF11">
    <property type="entry name" value="BLL4140 PROTEIN"/>
    <property type="match status" value="1"/>
</dbReference>
<dbReference type="PROSITE" id="PS50928">
    <property type="entry name" value="ABC_TM1"/>
    <property type="match status" value="1"/>
</dbReference>
<evidence type="ECO:0000256" key="3">
    <source>
        <dbReference type="ARBA" id="ARBA00022475"/>
    </source>
</evidence>
<keyword evidence="4 7" id="KW-0812">Transmembrane</keyword>
<evidence type="ECO:0000313" key="9">
    <source>
        <dbReference type="EMBL" id="ASB40635.1"/>
    </source>
</evidence>
<dbReference type="InterPro" id="IPR050809">
    <property type="entry name" value="UgpAE/MalFG_permease"/>
</dbReference>
<sequence length="268" mass="29455">MAWTAITSADILNIGKGLLGSQWVGFKNFTDFFGSYYFTRLLGNTLALSVYDLCVSFPASIIFALLLNKVHNRLFKRTIQTISYLPYFISMVVVCGLVKTFTESGGAISLISQALGGPSELISNAGAFRSIVVGSNLWQNLGYGSIIYISALGSIDTELYEAARIDGAGRWKQTLHITLPGIISTIMIMLIMRMGQLMTVNYQKIILLYSPAVYTTGDVISTFVYRKGLLENNYSYAAAVDLFNSAINTLILVSANTLSRKYTETSLF</sequence>
<feature type="transmembrane region" description="Helical" evidence="7">
    <location>
        <begin position="175"/>
        <end position="194"/>
    </location>
</feature>
<proteinExistence type="inferred from homology"/>
<keyword evidence="2 7" id="KW-0813">Transport</keyword>
<evidence type="ECO:0000313" key="10">
    <source>
        <dbReference type="Proteomes" id="UP000196710"/>
    </source>
</evidence>
<dbReference type="CDD" id="cd06261">
    <property type="entry name" value="TM_PBP2"/>
    <property type="match status" value="1"/>
</dbReference>
<name>A0ABM6L5N2_9FIRM</name>
<feature type="domain" description="ABC transmembrane type-1" evidence="8">
    <location>
        <begin position="42"/>
        <end position="255"/>
    </location>
</feature>
<accession>A0ABM6L5N2</accession>
<dbReference type="SUPFAM" id="SSF161098">
    <property type="entry name" value="MetI-like"/>
    <property type="match status" value="1"/>
</dbReference>
<organism evidence="9 10">
    <name type="scientific">Acutalibacter muris</name>
    <dbReference type="NCBI Taxonomy" id="1796620"/>
    <lineage>
        <taxon>Bacteria</taxon>
        <taxon>Bacillati</taxon>
        <taxon>Bacillota</taxon>
        <taxon>Clostridia</taxon>
        <taxon>Eubacteriales</taxon>
        <taxon>Acutalibacteraceae</taxon>
        <taxon>Acutalibacter</taxon>
    </lineage>
</organism>
<dbReference type="PANTHER" id="PTHR43227">
    <property type="entry name" value="BLL4140 PROTEIN"/>
    <property type="match status" value="1"/>
</dbReference>
<dbReference type="Pfam" id="PF00528">
    <property type="entry name" value="BPD_transp_1"/>
    <property type="match status" value="1"/>
</dbReference>
<feature type="transmembrane region" description="Helical" evidence="7">
    <location>
        <begin position="79"/>
        <end position="101"/>
    </location>
</feature>
<keyword evidence="10" id="KW-1185">Reference proteome</keyword>
<evidence type="ECO:0000256" key="5">
    <source>
        <dbReference type="ARBA" id="ARBA00022989"/>
    </source>
</evidence>
<comment type="similarity">
    <text evidence="7">Belongs to the binding-protein-dependent transport system permease family.</text>
</comment>
<dbReference type="Gene3D" id="1.10.3720.10">
    <property type="entry name" value="MetI-like"/>
    <property type="match status" value="1"/>
</dbReference>
<evidence type="ECO:0000256" key="1">
    <source>
        <dbReference type="ARBA" id="ARBA00004651"/>
    </source>
</evidence>
<feature type="transmembrane region" description="Helical" evidence="7">
    <location>
        <begin position="46"/>
        <end position="67"/>
    </location>
</feature>